<feature type="region of interest" description="Disordered" evidence="1">
    <location>
        <begin position="124"/>
        <end position="153"/>
    </location>
</feature>
<gene>
    <name evidence="2" type="ORF">OLEA9_A038022</name>
</gene>
<dbReference type="EMBL" id="CACTIH010002121">
    <property type="protein sequence ID" value="CAA2973693.1"/>
    <property type="molecule type" value="Genomic_DNA"/>
</dbReference>
<organism evidence="2 3">
    <name type="scientific">Olea europaea subsp. europaea</name>
    <dbReference type="NCBI Taxonomy" id="158383"/>
    <lineage>
        <taxon>Eukaryota</taxon>
        <taxon>Viridiplantae</taxon>
        <taxon>Streptophyta</taxon>
        <taxon>Embryophyta</taxon>
        <taxon>Tracheophyta</taxon>
        <taxon>Spermatophyta</taxon>
        <taxon>Magnoliopsida</taxon>
        <taxon>eudicotyledons</taxon>
        <taxon>Gunneridae</taxon>
        <taxon>Pentapetalae</taxon>
        <taxon>asterids</taxon>
        <taxon>lamiids</taxon>
        <taxon>Lamiales</taxon>
        <taxon>Oleaceae</taxon>
        <taxon>Oleeae</taxon>
        <taxon>Olea</taxon>
    </lineage>
</organism>
<name>A0A8S0R346_OLEEU</name>
<accession>A0A8S0R346</accession>
<keyword evidence="3" id="KW-1185">Reference proteome</keyword>
<feature type="region of interest" description="Disordered" evidence="1">
    <location>
        <begin position="22"/>
        <end position="43"/>
    </location>
</feature>
<protein>
    <submittedName>
        <fullName evidence="2">Uncharacterized protein</fullName>
    </submittedName>
</protein>
<dbReference type="Gramene" id="OE9A038022T1">
    <property type="protein sequence ID" value="OE9A038022C1"/>
    <property type="gene ID" value="OE9A038022"/>
</dbReference>
<comment type="caution">
    <text evidence="2">The sequence shown here is derived from an EMBL/GenBank/DDBJ whole genome shotgun (WGS) entry which is preliminary data.</text>
</comment>
<feature type="compositionally biased region" description="Acidic residues" evidence="1">
    <location>
        <begin position="124"/>
        <end position="133"/>
    </location>
</feature>
<evidence type="ECO:0000313" key="2">
    <source>
        <dbReference type="EMBL" id="CAA2973693.1"/>
    </source>
</evidence>
<dbReference type="Proteomes" id="UP000594638">
    <property type="component" value="Unassembled WGS sequence"/>
</dbReference>
<sequence length="153" mass="17464">MATPPPSPFAFESFSSELSESYNLNSSSAEEEEEEEKKRISANHLLSKRDNNLGTSYKGKLIASAPISSLKRSKSDEPLIYQTSEGNEDAFVPDRVEISFNDSFGSWDERRFKLSLLCDDSKDEVELQMEEEDKEKTDDHVDKEGKKREEDEK</sequence>
<dbReference type="AlphaFoldDB" id="A0A8S0R346"/>
<evidence type="ECO:0000313" key="3">
    <source>
        <dbReference type="Proteomes" id="UP000594638"/>
    </source>
</evidence>
<reference evidence="2 3" key="1">
    <citation type="submission" date="2019-12" db="EMBL/GenBank/DDBJ databases">
        <authorList>
            <person name="Alioto T."/>
            <person name="Alioto T."/>
            <person name="Gomez Garrido J."/>
        </authorList>
    </citation>
    <scope>NUCLEOTIDE SEQUENCE [LARGE SCALE GENOMIC DNA]</scope>
</reference>
<evidence type="ECO:0000256" key="1">
    <source>
        <dbReference type="SAM" id="MobiDB-lite"/>
    </source>
</evidence>
<proteinExistence type="predicted"/>
<feature type="compositionally biased region" description="Basic and acidic residues" evidence="1">
    <location>
        <begin position="134"/>
        <end position="153"/>
    </location>
</feature>